<organism evidence="4 5">
    <name type="scientific">Spirochaeta isovalerica</name>
    <dbReference type="NCBI Taxonomy" id="150"/>
    <lineage>
        <taxon>Bacteria</taxon>
        <taxon>Pseudomonadati</taxon>
        <taxon>Spirochaetota</taxon>
        <taxon>Spirochaetia</taxon>
        <taxon>Spirochaetales</taxon>
        <taxon>Spirochaetaceae</taxon>
        <taxon>Spirochaeta</taxon>
    </lineage>
</organism>
<dbReference type="CDD" id="cd06225">
    <property type="entry name" value="HAMP"/>
    <property type="match status" value="1"/>
</dbReference>
<dbReference type="SUPFAM" id="SSF55781">
    <property type="entry name" value="GAF domain-like"/>
    <property type="match status" value="1"/>
</dbReference>
<evidence type="ECO:0000259" key="3">
    <source>
        <dbReference type="PROSITE" id="PS50885"/>
    </source>
</evidence>
<dbReference type="InterPro" id="IPR003660">
    <property type="entry name" value="HAMP_dom"/>
</dbReference>
<protein>
    <submittedName>
        <fullName evidence="4">Serine phosphatase RsbU (Regulator of sigma subunit)/HAMP domain-containing protein</fullName>
    </submittedName>
</protein>
<dbReference type="SMART" id="SM00065">
    <property type="entry name" value="GAF"/>
    <property type="match status" value="1"/>
</dbReference>
<dbReference type="Gene3D" id="3.30.450.40">
    <property type="match status" value="1"/>
</dbReference>
<keyword evidence="2" id="KW-0472">Membrane</keyword>
<dbReference type="PROSITE" id="PS50885">
    <property type="entry name" value="HAMP"/>
    <property type="match status" value="1"/>
</dbReference>
<dbReference type="RefSeq" id="WP_184742313.1">
    <property type="nucleotide sequence ID" value="NZ_JACHGJ010000001.1"/>
</dbReference>
<dbReference type="PANTHER" id="PTHR43156">
    <property type="entry name" value="STAGE II SPORULATION PROTEIN E-RELATED"/>
    <property type="match status" value="1"/>
</dbReference>
<evidence type="ECO:0000313" key="5">
    <source>
        <dbReference type="Proteomes" id="UP000587760"/>
    </source>
</evidence>
<dbReference type="SUPFAM" id="SSF81606">
    <property type="entry name" value="PP2C-like"/>
    <property type="match status" value="1"/>
</dbReference>
<evidence type="ECO:0000256" key="2">
    <source>
        <dbReference type="SAM" id="Phobius"/>
    </source>
</evidence>
<dbReference type="GO" id="GO:0007165">
    <property type="term" value="P:signal transduction"/>
    <property type="evidence" value="ECO:0007669"/>
    <property type="project" value="InterPro"/>
</dbReference>
<dbReference type="InterPro" id="IPR029016">
    <property type="entry name" value="GAF-like_dom_sf"/>
</dbReference>
<gene>
    <name evidence="4" type="ORF">HNR50_000088</name>
</gene>
<dbReference type="Proteomes" id="UP000587760">
    <property type="component" value="Unassembled WGS sequence"/>
</dbReference>
<evidence type="ECO:0000256" key="1">
    <source>
        <dbReference type="ARBA" id="ARBA00022801"/>
    </source>
</evidence>
<dbReference type="Gene3D" id="6.10.340.10">
    <property type="match status" value="1"/>
</dbReference>
<evidence type="ECO:0000313" key="4">
    <source>
        <dbReference type="EMBL" id="MBB6478455.1"/>
    </source>
</evidence>
<proteinExistence type="predicted"/>
<dbReference type="Pfam" id="PF00672">
    <property type="entry name" value="HAMP"/>
    <property type="match status" value="1"/>
</dbReference>
<dbReference type="GO" id="GO:0016020">
    <property type="term" value="C:membrane"/>
    <property type="evidence" value="ECO:0007669"/>
    <property type="project" value="InterPro"/>
</dbReference>
<dbReference type="InterPro" id="IPR001932">
    <property type="entry name" value="PPM-type_phosphatase-like_dom"/>
</dbReference>
<dbReference type="Pfam" id="PF07228">
    <property type="entry name" value="SpoIIE"/>
    <property type="match status" value="1"/>
</dbReference>
<reference evidence="4 5" key="1">
    <citation type="submission" date="2020-08" db="EMBL/GenBank/DDBJ databases">
        <title>Genomic Encyclopedia of Type Strains, Phase IV (KMG-IV): sequencing the most valuable type-strain genomes for metagenomic binning, comparative biology and taxonomic classification.</title>
        <authorList>
            <person name="Goeker M."/>
        </authorList>
    </citation>
    <scope>NUCLEOTIDE SEQUENCE [LARGE SCALE GENOMIC DNA]</scope>
    <source>
        <strain evidence="4 5">DSM 2461</strain>
    </source>
</reference>
<dbReference type="InterPro" id="IPR052016">
    <property type="entry name" value="Bact_Sigma-Reg"/>
</dbReference>
<feature type="transmembrane region" description="Helical" evidence="2">
    <location>
        <begin position="7"/>
        <end position="26"/>
    </location>
</feature>
<dbReference type="SMART" id="SM00331">
    <property type="entry name" value="PP2C_SIG"/>
    <property type="match status" value="1"/>
</dbReference>
<keyword evidence="2" id="KW-1133">Transmembrane helix</keyword>
<dbReference type="Gene3D" id="3.60.40.10">
    <property type="entry name" value="PPM-type phosphatase domain"/>
    <property type="match status" value="1"/>
</dbReference>
<dbReference type="GO" id="GO:0016791">
    <property type="term" value="F:phosphatase activity"/>
    <property type="evidence" value="ECO:0007669"/>
    <property type="project" value="TreeGrafter"/>
</dbReference>
<keyword evidence="1" id="KW-0378">Hydrolase</keyword>
<dbReference type="SUPFAM" id="SSF158472">
    <property type="entry name" value="HAMP domain-like"/>
    <property type="match status" value="1"/>
</dbReference>
<dbReference type="EMBL" id="JACHGJ010000001">
    <property type="protein sequence ID" value="MBB6478455.1"/>
    <property type="molecule type" value="Genomic_DNA"/>
</dbReference>
<dbReference type="InterPro" id="IPR003018">
    <property type="entry name" value="GAF"/>
</dbReference>
<feature type="domain" description="HAMP" evidence="3">
    <location>
        <begin position="229"/>
        <end position="281"/>
    </location>
</feature>
<dbReference type="InterPro" id="IPR036457">
    <property type="entry name" value="PPM-type-like_dom_sf"/>
</dbReference>
<dbReference type="PANTHER" id="PTHR43156:SF2">
    <property type="entry name" value="STAGE II SPORULATION PROTEIN E"/>
    <property type="match status" value="1"/>
</dbReference>
<dbReference type="SMART" id="SM00304">
    <property type="entry name" value="HAMP"/>
    <property type="match status" value="1"/>
</dbReference>
<keyword evidence="2" id="KW-0812">Transmembrane</keyword>
<keyword evidence="5" id="KW-1185">Reference proteome</keyword>
<comment type="caution">
    <text evidence="4">The sequence shown here is derived from an EMBL/GenBank/DDBJ whole genome shotgun (WGS) entry which is preliminary data.</text>
</comment>
<name>A0A841R3K4_9SPIO</name>
<accession>A0A841R3K4</accession>
<dbReference type="Pfam" id="PF13185">
    <property type="entry name" value="GAF_2"/>
    <property type="match status" value="1"/>
</dbReference>
<sequence>MTIRNKLFSIGFLIIFGFIAASYLIYTQFQEAMDLKRIELEGVKIQTLQNELSLKSARFISDRNLIDNTYEDWLDSYSEFYKELKSFTENPGINRLGGKIKYILDQISRGWDTIFNNYYKPINIQLNVLMNDRNLKEIDTEMTSIIDLFEMLKSGAIDNEKLKEEFGVLENNMMMIDQSMTEINALFDEVLLEINAGIDRFIAENRVGTIQLLGLILGLIVVISTLFSRQTTLNIKKMEKYIARLAEGDFSARLEIKSRDEFGSLSQDFTVFTDTLWEKMDSLRDVMRDIGNSISVDLNQQGFIDNMVELAIDSSKAEAGIMFTVEEESRKLVVSNISGYFPPPFQVSRKVSNRKDSLIAYFKSITFNVGQGLIGEVASSGTPVFIKDSFEDDRLPFNSFPEDELYISSMVLIPLIVGNRLLGILGVCKTKEGDHFSDLDFSFLRSYGEYSAMALDNLNKYRELLSRHELVKELNVASDIQKNLLPDKLPVVKSASLHAYSEAAKGISGDYYDAFKLNDNKLLITVCDVAGKGVPASLVMTMIRTILRLITSTTHNARSVVTMLNNLLTARLGIDHFATIGLFIYDTEKKVVSYTNGAHHPLYVYKAEKDKFVKFDTDGLPLGLEADTVFGHKRFQVSEGDYLVLFTDGLNEARNSVGEEFTTNRLLSIIRHNASLDPVSLTEEIRKNLKVFTEGMDQHDDQTLLLMKVN</sequence>
<dbReference type="AlphaFoldDB" id="A0A841R3K4"/>